<dbReference type="KEGG" id="sgn:SGRA_1134"/>
<dbReference type="HOGENOM" id="CLU_1980003_0_0_10"/>
<dbReference type="OrthoDB" id="9829860at2"/>
<evidence type="ECO:0000313" key="2">
    <source>
        <dbReference type="EMBL" id="AFC23869.1"/>
    </source>
</evidence>
<keyword evidence="3" id="KW-1185">Reference proteome</keyword>
<evidence type="ECO:0000313" key="3">
    <source>
        <dbReference type="Proteomes" id="UP000007519"/>
    </source>
</evidence>
<feature type="signal peptide" evidence="1">
    <location>
        <begin position="1"/>
        <end position="20"/>
    </location>
</feature>
<organism evidence="2 3">
    <name type="scientific">Saprospira grandis (strain Lewin)</name>
    <dbReference type="NCBI Taxonomy" id="984262"/>
    <lineage>
        <taxon>Bacteria</taxon>
        <taxon>Pseudomonadati</taxon>
        <taxon>Bacteroidota</taxon>
        <taxon>Saprospiria</taxon>
        <taxon>Saprospirales</taxon>
        <taxon>Saprospiraceae</taxon>
        <taxon>Saprospira</taxon>
    </lineage>
</organism>
<evidence type="ECO:0008006" key="4">
    <source>
        <dbReference type="Google" id="ProtNLM"/>
    </source>
</evidence>
<dbReference type="InterPro" id="IPR013783">
    <property type="entry name" value="Ig-like_fold"/>
</dbReference>
<name>H6L3Y7_SAPGL</name>
<gene>
    <name evidence="2" type="ordered locus">SGRA_1134</name>
</gene>
<dbReference type="RefSeq" id="WP_015691517.1">
    <property type="nucleotide sequence ID" value="NC_016940.1"/>
</dbReference>
<dbReference type="EMBL" id="CP002831">
    <property type="protein sequence ID" value="AFC23869.1"/>
    <property type="molecule type" value="Genomic_DNA"/>
</dbReference>
<sequence length="126" mass="14509">MQSKLFLFSFFLSLPFSLLAQSIQLVDGPAPEQPYAELVAESWDEQGANFEILIENKGKAMLQIDSIALSCDCLTLRPYHNIPLPEDGRRRFFIQYKGPKKPFDLMAIIYSNAKNHPAYWLRLKQD</sequence>
<evidence type="ECO:0000256" key="1">
    <source>
        <dbReference type="SAM" id="SignalP"/>
    </source>
</evidence>
<protein>
    <recommendedName>
        <fullName evidence="4">DUF1573 domain-containing protein</fullName>
    </recommendedName>
</protein>
<feature type="chain" id="PRO_5003604028" description="DUF1573 domain-containing protein" evidence="1">
    <location>
        <begin position="21"/>
        <end position="126"/>
    </location>
</feature>
<dbReference type="Gene3D" id="2.60.40.10">
    <property type="entry name" value="Immunoglobulins"/>
    <property type="match status" value="1"/>
</dbReference>
<reference evidence="2 3" key="1">
    <citation type="journal article" date="2012" name="Stand. Genomic Sci.">
        <title>Complete genome sequencing and analysis of Saprospira grandis str. Lewin, a predatory marine bacterium.</title>
        <authorList>
            <person name="Saw J.H."/>
            <person name="Yuryev A."/>
            <person name="Kanbe M."/>
            <person name="Hou S."/>
            <person name="Young A.G."/>
            <person name="Aizawa S."/>
            <person name="Alam M."/>
        </authorList>
    </citation>
    <scope>NUCLEOTIDE SEQUENCE [LARGE SCALE GENOMIC DNA]</scope>
    <source>
        <strain evidence="2 3">Lewin</strain>
    </source>
</reference>
<accession>H6L3Y7</accession>
<dbReference type="Proteomes" id="UP000007519">
    <property type="component" value="Chromosome"/>
</dbReference>
<dbReference type="AlphaFoldDB" id="H6L3Y7"/>
<proteinExistence type="predicted"/>
<keyword evidence="1" id="KW-0732">Signal</keyword>
<dbReference type="STRING" id="984262.SGRA_1134"/>